<dbReference type="SUPFAM" id="SSF46689">
    <property type="entry name" value="Homeodomain-like"/>
    <property type="match status" value="1"/>
</dbReference>
<dbReference type="InterPro" id="IPR001647">
    <property type="entry name" value="HTH_TetR"/>
</dbReference>
<dbReference type="Proteomes" id="UP000261905">
    <property type="component" value="Unassembled WGS sequence"/>
</dbReference>
<dbReference type="GO" id="GO:0003677">
    <property type="term" value="F:DNA binding"/>
    <property type="evidence" value="ECO:0007669"/>
    <property type="project" value="UniProtKB-UniRule"/>
</dbReference>
<proteinExistence type="predicted"/>
<evidence type="ECO:0000313" key="5">
    <source>
        <dbReference type="Proteomes" id="UP000261905"/>
    </source>
</evidence>
<evidence type="ECO:0000313" key="4">
    <source>
        <dbReference type="EMBL" id="REK74478.1"/>
    </source>
</evidence>
<dbReference type="InterPro" id="IPR009057">
    <property type="entry name" value="Homeodomain-like_sf"/>
</dbReference>
<comment type="caution">
    <text evidence="4">The sequence shown here is derived from an EMBL/GenBank/DDBJ whole genome shotgun (WGS) entry which is preliminary data.</text>
</comment>
<feature type="domain" description="HTH tetR-type" evidence="3">
    <location>
        <begin position="12"/>
        <end position="72"/>
    </location>
</feature>
<evidence type="ECO:0000256" key="2">
    <source>
        <dbReference type="PROSITE-ProRule" id="PRU00335"/>
    </source>
</evidence>
<keyword evidence="5" id="KW-1185">Reference proteome</keyword>
<feature type="DNA-binding region" description="H-T-H motif" evidence="2">
    <location>
        <begin position="35"/>
        <end position="54"/>
    </location>
</feature>
<sequence>MNKPGLRHIKREATASALADAAFSLALEKGLDGFIVEEVVQQAGYSRRTFANYFSCKEEAVAAAAAAVNFKGADEVIAWIEALDEGMSPLDIMYQLLKMQMTTEHIHKLQQLVSLSKKYPTLEPYMLSALHELQKSAQEMLNYLSRGRYPEGYTHLLTGAVYGAIMPLLDGNVNVLFPKHSTVDTADAVTFEHYLDTMFSYLRKGL</sequence>
<name>A0A371PG16_9BACL</name>
<evidence type="ECO:0000259" key="3">
    <source>
        <dbReference type="PROSITE" id="PS50977"/>
    </source>
</evidence>
<dbReference type="OrthoDB" id="8688418at2"/>
<dbReference type="Gene3D" id="1.10.357.10">
    <property type="entry name" value="Tetracycline Repressor, domain 2"/>
    <property type="match status" value="1"/>
</dbReference>
<dbReference type="EMBL" id="QUBQ01000003">
    <property type="protein sequence ID" value="REK74478.1"/>
    <property type="molecule type" value="Genomic_DNA"/>
</dbReference>
<dbReference type="AlphaFoldDB" id="A0A371PG16"/>
<organism evidence="4 5">
    <name type="scientific">Paenibacillus paeoniae</name>
    <dbReference type="NCBI Taxonomy" id="2292705"/>
    <lineage>
        <taxon>Bacteria</taxon>
        <taxon>Bacillati</taxon>
        <taxon>Bacillota</taxon>
        <taxon>Bacilli</taxon>
        <taxon>Bacillales</taxon>
        <taxon>Paenibacillaceae</taxon>
        <taxon>Paenibacillus</taxon>
    </lineage>
</organism>
<reference evidence="4 5" key="1">
    <citation type="submission" date="2018-08" db="EMBL/GenBank/DDBJ databases">
        <title>Paenibacillus sp. M4BSY-1, whole genome shotgun sequence.</title>
        <authorList>
            <person name="Tuo L."/>
        </authorList>
    </citation>
    <scope>NUCLEOTIDE SEQUENCE [LARGE SCALE GENOMIC DNA]</scope>
    <source>
        <strain evidence="4 5">M4BSY-1</strain>
    </source>
</reference>
<evidence type="ECO:0000256" key="1">
    <source>
        <dbReference type="ARBA" id="ARBA00023125"/>
    </source>
</evidence>
<keyword evidence="1 2" id="KW-0238">DNA-binding</keyword>
<dbReference type="Pfam" id="PF00440">
    <property type="entry name" value="TetR_N"/>
    <property type="match status" value="1"/>
</dbReference>
<gene>
    <name evidence="4" type="ORF">DX130_16890</name>
</gene>
<protein>
    <submittedName>
        <fullName evidence="4">TetR/AcrR family transcriptional regulator</fullName>
    </submittedName>
</protein>
<accession>A0A371PG16</accession>
<dbReference type="PROSITE" id="PS50977">
    <property type="entry name" value="HTH_TETR_2"/>
    <property type="match status" value="1"/>
</dbReference>